<evidence type="ECO:0000256" key="2">
    <source>
        <dbReference type="ARBA" id="ARBA00022475"/>
    </source>
</evidence>
<dbReference type="CDD" id="cd03259">
    <property type="entry name" value="ABC_Carb_Solutes_like"/>
    <property type="match status" value="1"/>
</dbReference>
<dbReference type="InterPro" id="IPR027417">
    <property type="entry name" value="P-loop_NTPase"/>
</dbReference>
<evidence type="ECO:0000313" key="10">
    <source>
        <dbReference type="EMBL" id="TQV74264.1"/>
    </source>
</evidence>
<organism evidence="10 11">
    <name type="scientific">Exilibacterium tricleocarpae</name>
    <dbReference type="NCBI Taxonomy" id="2591008"/>
    <lineage>
        <taxon>Bacteria</taxon>
        <taxon>Pseudomonadati</taxon>
        <taxon>Pseudomonadota</taxon>
        <taxon>Gammaproteobacteria</taxon>
        <taxon>Cellvibrionales</taxon>
        <taxon>Cellvibrionaceae</taxon>
        <taxon>Exilibacterium</taxon>
    </lineage>
</organism>
<comment type="caution">
    <text evidence="10">The sequence shown here is derived from an EMBL/GenBank/DDBJ whole genome shotgun (WGS) entry which is preliminary data.</text>
</comment>
<dbReference type="InterPro" id="IPR003593">
    <property type="entry name" value="AAA+_ATPase"/>
</dbReference>
<dbReference type="PROSITE" id="PS00211">
    <property type="entry name" value="ABC_TRANSPORTER_1"/>
    <property type="match status" value="1"/>
</dbReference>
<dbReference type="Pfam" id="PF08402">
    <property type="entry name" value="TOBE_2"/>
    <property type="match status" value="1"/>
</dbReference>
<dbReference type="InterPro" id="IPR013611">
    <property type="entry name" value="Transp-assoc_OB_typ2"/>
</dbReference>
<gene>
    <name evidence="10" type="ORF">FKG94_16815</name>
</gene>
<dbReference type="InterPro" id="IPR003439">
    <property type="entry name" value="ABC_transporter-like_ATP-bd"/>
</dbReference>
<dbReference type="SMART" id="SM00855">
    <property type="entry name" value="PGAM"/>
    <property type="match status" value="1"/>
</dbReference>
<dbReference type="GO" id="GO:0016887">
    <property type="term" value="F:ATP hydrolysis activity"/>
    <property type="evidence" value="ECO:0007669"/>
    <property type="project" value="InterPro"/>
</dbReference>
<dbReference type="SUPFAM" id="SSF53254">
    <property type="entry name" value="Phosphoglycerate mutase-like"/>
    <property type="match status" value="1"/>
</dbReference>
<evidence type="ECO:0000256" key="6">
    <source>
        <dbReference type="ARBA" id="ARBA00023004"/>
    </source>
</evidence>
<reference evidence="10 11" key="1">
    <citation type="submission" date="2019-06" db="EMBL/GenBank/DDBJ databases">
        <title>Whole genome sequence for Cellvibrionaceae sp. R142.</title>
        <authorList>
            <person name="Wang G."/>
        </authorList>
    </citation>
    <scope>NUCLEOTIDE SEQUENCE [LARGE SCALE GENOMIC DNA]</scope>
    <source>
        <strain evidence="10 11">R142</strain>
    </source>
</reference>
<dbReference type="InterPro" id="IPR013078">
    <property type="entry name" value="His_Pase_superF_clade-1"/>
</dbReference>
<dbReference type="PANTHER" id="PTHR42781">
    <property type="entry name" value="SPERMIDINE/PUTRESCINE IMPORT ATP-BINDING PROTEIN POTA"/>
    <property type="match status" value="1"/>
</dbReference>
<protein>
    <submittedName>
        <fullName evidence="10">ATP-binding cassette domain-containing protein</fullName>
    </submittedName>
</protein>
<dbReference type="SUPFAM" id="SSF50331">
    <property type="entry name" value="MOP-like"/>
    <property type="match status" value="1"/>
</dbReference>
<evidence type="ECO:0000259" key="9">
    <source>
        <dbReference type="PROSITE" id="PS50893"/>
    </source>
</evidence>
<dbReference type="RefSeq" id="WP_142905487.1">
    <property type="nucleotide sequence ID" value="NZ_ML660096.1"/>
</dbReference>
<dbReference type="InterPro" id="IPR008995">
    <property type="entry name" value="Mo/tungstate-bd_C_term_dom"/>
</dbReference>
<dbReference type="EMBL" id="VHSG01000017">
    <property type="protein sequence ID" value="TQV74264.1"/>
    <property type="molecule type" value="Genomic_DNA"/>
</dbReference>
<keyword evidence="2" id="KW-1003">Cell membrane</keyword>
<evidence type="ECO:0000256" key="1">
    <source>
        <dbReference type="ARBA" id="ARBA00022448"/>
    </source>
</evidence>
<dbReference type="GO" id="GO:0015697">
    <property type="term" value="P:quaternary ammonium group transport"/>
    <property type="evidence" value="ECO:0007669"/>
    <property type="project" value="UniProtKB-ARBA"/>
</dbReference>
<keyword evidence="1" id="KW-0813">Transport</keyword>
<evidence type="ECO:0000256" key="7">
    <source>
        <dbReference type="ARBA" id="ARBA00023065"/>
    </source>
</evidence>
<dbReference type="InterPro" id="IPR050093">
    <property type="entry name" value="ABC_SmlMolc_Importer"/>
</dbReference>
<dbReference type="Pfam" id="PF00300">
    <property type="entry name" value="His_Phos_1"/>
    <property type="match status" value="1"/>
</dbReference>
<evidence type="ECO:0000313" key="11">
    <source>
        <dbReference type="Proteomes" id="UP000319732"/>
    </source>
</evidence>
<dbReference type="GO" id="GO:0015408">
    <property type="term" value="F:ABC-type ferric iron transporter activity"/>
    <property type="evidence" value="ECO:0007669"/>
    <property type="project" value="InterPro"/>
</dbReference>
<name>A0A545TAP8_9GAMM</name>
<dbReference type="Gene3D" id="3.40.50.1240">
    <property type="entry name" value="Phosphoglycerate mutase-like"/>
    <property type="match status" value="1"/>
</dbReference>
<dbReference type="AlphaFoldDB" id="A0A545TAP8"/>
<keyword evidence="11" id="KW-1185">Reference proteome</keyword>
<keyword evidence="8" id="KW-0472">Membrane</keyword>
<dbReference type="Proteomes" id="UP000319732">
    <property type="component" value="Unassembled WGS sequence"/>
</dbReference>
<dbReference type="Gene3D" id="3.40.50.300">
    <property type="entry name" value="P-loop containing nucleotide triphosphate hydrolases"/>
    <property type="match status" value="1"/>
</dbReference>
<evidence type="ECO:0000256" key="4">
    <source>
        <dbReference type="ARBA" id="ARBA00022741"/>
    </source>
</evidence>
<keyword evidence="6" id="KW-0408">Iron</keyword>
<dbReference type="InterPro" id="IPR017871">
    <property type="entry name" value="ABC_transporter-like_CS"/>
</dbReference>
<dbReference type="InterPro" id="IPR015853">
    <property type="entry name" value="ABC_transpr_FbpC"/>
</dbReference>
<feature type="domain" description="ABC transporter" evidence="9">
    <location>
        <begin position="2"/>
        <end position="238"/>
    </location>
</feature>
<evidence type="ECO:0000256" key="5">
    <source>
        <dbReference type="ARBA" id="ARBA00022840"/>
    </source>
</evidence>
<dbReference type="OrthoDB" id="9802264at2"/>
<dbReference type="SUPFAM" id="SSF52540">
    <property type="entry name" value="P-loop containing nucleoside triphosphate hydrolases"/>
    <property type="match status" value="1"/>
</dbReference>
<keyword evidence="5 10" id="KW-0067">ATP-binding</keyword>
<proteinExistence type="predicted"/>
<sequence>MITLDSVDYRLGERVLLKGVELHLEHGDFVVLVGPSGAGKTTLLRLIAGLVGPSRGRVLIDDRLAADSTNTTLLPPGRRQIGFVFQDLALWPHMRVEAHLDWPLRLARVGAPQRAARVRELLAMVQLDHRRHAYPETLSGGEQQRLALARALAGSPKILLLDEPFASLDPPLRTELRQVLRQVHRECGTTSLLVTHDQQEAVAVADRIVVMQAGELVQSGPAEQLLQRPATAFVAGFFGSPPGCLLPARRAGGVYRCLGQPLQLDLPPGYAADLKVYYRPQRLSLDAADSGGFPVTVTEVLPLGGQWHYRLQAAGQALDLIGATRIDPARGDLYLRLPQRPDAVFQHERLLPRKKLVLVRHGMSDWNRDGRLQGRADRPLAAPATAQIQALQERLDWRAFARVETSPLRRARHSAELLVGDSSVIRQVPGWCEIDVGSWEGRPISELEPDAYRAWRAGSYTPDGGEPWAQFCARIGRELERLRMLEGDTLVICHGGVIRACLQLLLQHPLDKLPPSDYAGVHTIWLEPVLAADTSL</sequence>
<dbReference type="PANTHER" id="PTHR42781:SF4">
    <property type="entry name" value="SPERMIDINE_PUTRESCINE IMPORT ATP-BINDING PROTEIN POTA"/>
    <property type="match status" value="1"/>
</dbReference>
<evidence type="ECO:0000256" key="3">
    <source>
        <dbReference type="ARBA" id="ARBA00022496"/>
    </source>
</evidence>
<dbReference type="InterPro" id="IPR029033">
    <property type="entry name" value="His_PPase_superfam"/>
</dbReference>
<dbReference type="GO" id="GO:0043190">
    <property type="term" value="C:ATP-binding cassette (ABC) transporter complex"/>
    <property type="evidence" value="ECO:0007669"/>
    <property type="project" value="InterPro"/>
</dbReference>
<dbReference type="PROSITE" id="PS50893">
    <property type="entry name" value="ABC_TRANSPORTER_2"/>
    <property type="match status" value="1"/>
</dbReference>
<dbReference type="FunFam" id="3.40.50.300:FF:000425">
    <property type="entry name" value="Probable ABC transporter, ATP-binding subunit"/>
    <property type="match status" value="1"/>
</dbReference>
<accession>A0A545TAP8</accession>
<dbReference type="SMART" id="SM00382">
    <property type="entry name" value="AAA"/>
    <property type="match status" value="1"/>
</dbReference>
<keyword evidence="3" id="KW-0410">Iron transport</keyword>
<evidence type="ECO:0000256" key="8">
    <source>
        <dbReference type="ARBA" id="ARBA00023136"/>
    </source>
</evidence>
<dbReference type="GO" id="GO:0005524">
    <property type="term" value="F:ATP binding"/>
    <property type="evidence" value="ECO:0007669"/>
    <property type="project" value="UniProtKB-KW"/>
</dbReference>
<keyword evidence="7" id="KW-0406">Ion transport</keyword>
<dbReference type="CDD" id="cd07067">
    <property type="entry name" value="HP_PGM_like"/>
    <property type="match status" value="1"/>
</dbReference>
<keyword evidence="4" id="KW-0547">Nucleotide-binding</keyword>
<dbReference type="Pfam" id="PF00005">
    <property type="entry name" value="ABC_tran"/>
    <property type="match status" value="1"/>
</dbReference>